<dbReference type="EMBL" id="BJTZ01000028">
    <property type="protein sequence ID" value="GEK15311.1"/>
    <property type="molecule type" value="Genomic_DNA"/>
</dbReference>
<organism evidence="3 5">
    <name type="scientific">Aliivibrio fischeri</name>
    <name type="common">Vibrio fischeri</name>
    <dbReference type="NCBI Taxonomy" id="668"/>
    <lineage>
        <taxon>Bacteria</taxon>
        <taxon>Pseudomonadati</taxon>
        <taxon>Pseudomonadota</taxon>
        <taxon>Gammaproteobacteria</taxon>
        <taxon>Vibrionales</taxon>
        <taxon>Vibrionaceae</taxon>
        <taxon>Aliivibrio</taxon>
    </lineage>
</organism>
<dbReference type="InterPro" id="IPR051271">
    <property type="entry name" value="2C-system_Tx_regulators"/>
</dbReference>
<evidence type="ECO:0000313" key="4">
    <source>
        <dbReference type="EMBL" id="MUK44821.1"/>
    </source>
</evidence>
<dbReference type="InterPro" id="IPR001789">
    <property type="entry name" value="Sig_transdc_resp-reg_receiver"/>
</dbReference>
<dbReference type="Gene3D" id="3.40.50.2300">
    <property type="match status" value="1"/>
</dbReference>
<gene>
    <name evidence="3" type="ORF">AFI02nite_33470</name>
    <name evidence="4" type="ORF">GNP77_05440</name>
</gene>
<dbReference type="Proteomes" id="UP000435323">
    <property type="component" value="Unassembled WGS sequence"/>
</dbReference>
<evidence type="ECO:0000313" key="5">
    <source>
        <dbReference type="Proteomes" id="UP000321787"/>
    </source>
</evidence>
<sequence>MTSVFNPTSNNFKQSNFDILIVDDCQISSMYLFQLIKQLGFTQIDKAYSYQDAIKCCAKKRYALLFIDFHLEQAINGSELHDLLKEKGFISPYARVITVSGDNTTQTVLGTLSKGRGDYLCKPISKATLKNKVQNAFSEYKLFKKLYTLLEQHKYEELISKTISIASHKNIVELDMFLIDFLFKHDKELLLKLTQTPSFNSRKNYVLARLKVQNDIKSATSDNLIQTTIQLCEKYPLFVQAFDFLSLLQMNAQHYEESLNTALDALTLTARDPHRSLLVLKLSLICNDKCEFLKASHLLANHLPIASPSWCSYLSECLSYFDSYIQQTTSEVDKKQLILEQKNFVRRCEYRLTDKQKVQLNILYNYSISKRLIEEGHISKAKRLILKATSSFYDNLHQLNTIVLIELVYLLSFFGELWLIAKVNAVLKTKTNLDNYCRDCLNVLKNDAELIQSITQLSVTIEKLSGSEVEQPTFEQLLNELQRHPYSSELCISFLEKIIKLSQDLPNNLNKTIDLINEMPLSLELNLRRDTILKQLHAHIDIDNELPSHVSNPPSALNIPLFVVDKKLKQLT</sequence>
<dbReference type="SMART" id="SM00448">
    <property type="entry name" value="REC"/>
    <property type="match status" value="1"/>
</dbReference>
<dbReference type="Proteomes" id="UP000321787">
    <property type="component" value="Unassembled WGS sequence"/>
</dbReference>
<comment type="caution">
    <text evidence="3">The sequence shown here is derived from an EMBL/GenBank/DDBJ whole genome shotgun (WGS) entry which is preliminary data.</text>
</comment>
<dbReference type="GO" id="GO:0000156">
    <property type="term" value="F:phosphorelay response regulator activity"/>
    <property type="evidence" value="ECO:0007669"/>
    <property type="project" value="TreeGrafter"/>
</dbReference>
<dbReference type="SUPFAM" id="SSF52172">
    <property type="entry name" value="CheY-like"/>
    <property type="match status" value="1"/>
</dbReference>
<accession>A0A510UPD7</accession>
<proteinExistence type="predicted"/>
<reference evidence="4 6" key="2">
    <citation type="submission" date="2019-11" db="EMBL/GenBank/DDBJ databases">
        <title>Using colonization assays and comparative genomics to discover symbiosis behaviors and factors in Vibrio fischeri.</title>
        <authorList>
            <person name="Bongrand C."/>
            <person name="Moriano-Gutierrez S."/>
            <person name="Arevalo P."/>
            <person name="Mcfall-Ngai M."/>
            <person name="Visick K."/>
            <person name="Polz M.F."/>
            <person name="Ruby E.G."/>
        </authorList>
    </citation>
    <scope>NUCLEOTIDE SEQUENCE [LARGE SCALE GENOMIC DNA]</scope>
    <source>
        <strain evidence="4">Emors.3.2</strain>
        <strain evidence="6">emors.3.2</strain>
    </source>
</reference>
<dbReference type="EMBL" id="WOBO01000005">
    <property type="protein sequence ID" value="MUK44821.1"/>
    <property type="molecule type" value="Genomic_DNA"/>
</dbReference>
<reference evidence="3 5" key="1">
    <citation type="submission" date="2019-07" db="EMBL/GenBank/DDBJ databases">
        <title>Whole genome shotgun sequence of Aliivibrio fischeri NBRC 101058.</title>
        <authorList>
            <person name="Hosoyama A."/>
            <person name="Uohara A."/>
            <person name="Ohji S."/>
            <person name="Ichikawa N."/>
        </authorList>
    </citation>
    <scope>NUCLEOTIDE SEQUENCE [LARGE SCALE GENOMIC DNA]</scope>
    <source>
        <strain evidence="3 5">NBRC 101058</strain>
    </source>
</reference>
<keyword evidence="1" id="KW-0597">Phosphoprotein</keyword>
<dbReference type="RefSeq" id="WP_146865775.1">
    <property type="nucleotide sequence ID" value="NZ_BJTZ01000028.1"/>
</dbReference>
<evidence type="ECO:0000313" key="3">
    <source>
        <dbReference type="EMBL" id="GEK15311.1"/>
    </source>
</evidence>
<feature type="domain" description="Response regulatory" evidence="2">
    <location>
        <begin position="18"/>
        <end position="137"/>
    </location>
</feature>
<protein>
    <submittedName>
        <fullName evidence="3">Response regulator</fullName>
    </submittedName>
</protein>
<dbReference type="PANTHER" id="PTHR45526">
    <property type="entry name" value="TRANSCRIPTIONAL REGULATORY PROTEIN DPIA"/>
    <property type="match status" value="1"/>
</dbReference>
<dbReference type="InterPro" id="IPR011006">
    <property type="entry name" value="CheY-like_superfamily"/>
</dbReference>
<dbReference type="Pfam" id="PF00072">
    <property type="entry name" value="Response_reg"/>
    <property type="match status" value="1"/>
</dbReference>
<name>A0A510UPD7_ALIFS</name>
<dbReference type="AlphaFoldDB" id="A0A510UPD7"/>
<dbReference type="PANTHER" id="PTHR45526:SF1">
    <property type="entry name" value="TRANSCRIPTIONAL REGULATORY PROTEIN DCUR-RELATED"/>
    <property type="match status" value="1"/>
</dbReference>
<evidence type="ECO:0000313" key="6">
    <source>
        <dbReference type="Proteomes" id="UP000435323"/>
    </source>
</evidence>
<feature type="modified residue" description="4-aspartylphosphate" evidence="1">
    <location>
        <position position="68"/>
    </location>
</feature>
<evidence type="ECO:0000256" key="1">
    <source>
        <dbReference type="PROSITE-ProRule" id="PRU00169"/>
    </source>
</evidence>
<evidence type="ECO:0000259" key="2">
    <source>
        <dbReference type="PROSITE" id="PS50110"/>
    </source>
</evidence>
<dbReference type="PROSITE" id="PS50110">
    <property type="entry name" value="RESPONSE_REGULATORY"/>
    <property type="match status" value="1"/>
</dbReference>